<evidence type="ECO:0000256" key="4">
    <source>
        <dbReference type="ARBA" id="ARBA00023242"/>
    </source>
</evidence>
<proteinExistence type="predicted"/>
<organism evidence="7 8">
    <name type="scientific">Tetranychus urticae</name>
    <name type="common">Two-spotted spider mite</name>
    <dbReference type="NCBI Taxonomy" id="32264"/>
    <lineage>
        <taxon>Eukaryota</taxon>
        <taxon>Metazoa</taxon>
        <taxon>Ecdysozoa</taxon>
        <taxon>Arthropoda</taxon>
        <taxon>Chelicerata</taxon>
        <taxon>Arachnida</taxon>
        <taxon>Acari</taxon>
        <taxon>Acariformes</taxon>
        <taxon>Trombidiformes</taxon>
        <taxon>Prostigmata</taxon>
        <taxon>Eleutherengona</taxon>
        <taxon>Raphignathae</taxon>
        <taxon>Tetranychoidea</taxon>
        <taxon>Tetranychidae</taxon>
        <taxon>Tetranychus</taxon>
    </lineage>
</organism>
<dbReference type="Pfam" id="PF00400">
    <property type="entry name" value="WD40"/>
    <property type="match status" value="6"/>
</dbReference>
<feature type="repeat" description="WD" evidence="5">
    <location>
        <begin position="142"/>
        <end position="183"/>
    </location>
</feature>
<dbReference type="InterPro" id="IPR019775">
    <property type="entry name" value="WD40_repeat_CS"/>
</dbReference>
<feature type="repeat" description="WD" evidence="5">
    <location>
        <begin position="90"/>
        <end position="131"/>
    </location>
</feature>
<dbReference type="OMA" id="CSLRIWK"/>
<dbReference type="InterPro" id="IPR001680">
    <property type="entry name" value="WD40_rpt"/>
</dbReference>
<feature type="repeat" description="WD" evidence="5">
    <location>
        <begin position="226"/>
        <end position="267"/>
    </location>
</feature>
<evidence type="ECO:0000256" key="2">
    <source>
        <dbReference type="ARBA" id="ARBA00022574"/>
    </source>
</evidence>
<feature type="repeat" description="WD" evidence="5">
    <location>
        <begin position="184"/>
        <end position="225"/>
    </location>
</feature>
<dbReference type="InterPro" id="IPR039241">
    <property type="entry name" value="Rrp9-like"/>
</dbReference>
<protein>
    <submittedName>
        <fullName evidence="7">Uncharacterized protein</fullName>
    </submittedName>
</protein>
<dbReference type="InterPro" id="IPR015943">
    <property type="entry name" value="WD40/YVTN_repeat-like_dom_sf"/>
</dbReference>
<reference evidence="8" key="1">
    <citation type="submission" date="2011-08" db="EMBL/GenBank/DDBJ databases">
        <authorList>
            <person name="Rombauts S."/>
        </authorList>
    </citation>
    <scope>NUCLEOTIDE SEQUENCE</scope>
    <source>
        <strain evidence="8">London</strain>
    </source>
</reference>
<evidence type="ECO:0000313" key="7">
    <source>
        <dbReference type="EnsemblMetazoa" id="tetur11g03900.1"/>
    </source>
</evidence>
<keyword evidence="2 5" id="KW-0853">WD repeat</keyword>
<sequence length="415" mass="47035">MIKKRQLEKKKQIKTDDLDDYSASDESDDHGEEEEEEEELEETPAQKRLRLAKQYLQEFSTQENEKTFKVIKKVADTLTGPDLDNVKFLKNGHKLTVTCLAVSSDGKFIYSASKDCSIVKWDAQTFKRVKTIPGERKGTENHVGHTNIINAIAITSDSKFLATGCKNSIINIWNTNDMTFLHKFTGHRGEVTGLVFRRSAHTLYSCAADKQVKVWNVDDLCYVETLFGHQDKVTSIDCGLREKPITSGGIDLTVRIWKIVEESQLVFHGHEGSIDNVKYINEDHFISIGDDGMICLWGNHKKKPLFSKKLAHGEENSTPNWIVSLATAHSTDLFATGSKDGFIRVWKCLPGFKKFEEIFTIPVNGVVNSLQFVQDGDFLVAAIGREHRLGRWWNFKEVKNSIMVIPMLKLDNNPP</sequence>
<feature type="compositionally biased region" description="Acidic residues" evidence="6">
    <location>
        <begin position="17"/>
        <end position="42"/>
    </location>
</feature>
<dbReference type="InterPro" id="IPR036322">
    <property type="entry name" value="WD40_repeat_dom_sf"/>
</dbReference>
<gene>
    <name evidence="7" type="primary">107364026</name>
</gene>
<dbReference type="EnsemblMetazoa" id="tetur11g03900.1">
    <property type="protein sequence ID" value="tetur11g03900.1"/>
    <property type="gene ID" value="tetur11g03900"/>
</dbReference>
<evidence type="ECO:0000256" key="5">
    <source>
        <dbReference type="PROSITE-ProRule" id="PRU00221"/>
    </source>
</evidence>
<evidence type="ECO:0000256" key="3">
    <source>
        <dbReference type="ARBA" id="ARBA00022737"/>
    </source>
</evidence>
<evidence type="ECO:0000256" key="1">
    <source>
        <dbReference type="ARBA" id="ARBA00004123"/>
    </source>
</evidence>
<feature type="region of interest" description="Disordered" evidence="6">
    <location>
        <begin position="1"/>
        <end position="45"/>
    </location>
</feature>
<keyword evidence="4" id="KW-0539">Nucleus</keyword>
<name>T1KHC5_TETUR</name>
<dbReference type="GO" id="GO:0032040">
    <property type="term" value="C:small-subunit processome"/>
    <property type="evidence" value="ECO:0007669"/>
    <property type="project" value="TreeGrafter"/>
</dbReference>
<dbReference type="CDD" id="cd00200">
    <property type="entry name" value="WD40"/>
    <property type="match status" value="1"/>
</dbReference>
<dbReference type="PANTHER" id="PTHR19865:SF0">
    <property type="entry name" value="U3 SMALL NUCLEOLAR RNA-INTERACTING PROTEIN 2"/>
    <property type="match status" value="1"/>
</dbReference>
<dbReference type="EMBL" id="CAEY01000075">
    <property type="status" value="NOT_ANNOTATED_CDS"/>
    <property type="molecule type" value="Genomic_DNA"/>
</dbReference>
<dbReference type="InterPro" id="IPR020472">
    <property type="entry name" value="WD40_PAC1"/>
</dbReference>
<dbReference type="PROSITE" id="PS00678">
    <property type="entry name" value="WD_REPEATS_1"/>
    <property type="match status" value="1"/>
</dbReference>
<evidence type="ECO:0000313" key="8">
    <source>
        <dbReference type="Proteomes" id="UP000015104"/>
    </source>
</evidence>
<dbReference type="HOGENOM" id="CLU_014017_1_1_1"/>
<dbReference type="PROSITE" id="PS50294">
    <property type="entry name" value="WD_REPEATS_REGION"/>
    <property type="match status" value="3"/>
</dbReference>
<dbReference type="OrthoDB" id="189968at2759"/>
<dbReference type="eggNOG" id="KOG0299">
    <property type="taxonomic scope" value="Eukaryota"/>
</dbReference>
<dbReference type="Proteomes" id="UP000015104">
    <property type="component" value="Unassembled WGS sequence"/>
</dbReference>
<dbReference type="GO" id="GO:0034511">
    <property type="term" value="F:U3 snoRNA binding"/>
    <property type="evidence" value="ECO:0007669"/>
    <property type="project" value="InterPro"/>
</dbReference>
<dbReference type="SUPFAM" id="SSF50978">
    <property type="entry name" value="WD40 repeat-like"/>
    <property type="match status" value="1"/>
</dbReference>
<dbReference type="FunFam" id="2.130.10.10:FF:000509">
    <property type="entry name" value="U3 small nucleolar RNA-interacting protein"/>
    <property type="match status" value="1"/>
</dbReference>
<dbReference type="SMART" id="SM00320">
    <property type="entry name" value="WD40"/>
    <property type="match status" value="7"/>
</dbReference>
<dbReference type="PROSITE" id="PS50082">
    <property type="entry name" value="WD_REPEATS_2"/>
    <property type="match status" value="5"/>
</dbReference>
<dbReference type="KEGG" id="tut:107364026"/>
<dbReference type="AlphaFoldDB" id="T1KHC5"/>
<keyword evidence="3" id="KW-0677">Repeat</keyword>
<reference evidence="7" key="2">
    <citation type="submission" date="2015-06" db="UniProtKB">
        <authorList>
            <consortium name="EnsemblMetazoa"/>
        </authorList>
    </citation>
    <scope>IDENTIFICATION</scope>
</reference>
<accession>T1KHC5</accession>
<dbReference type="STRING" id="32264.T1KHC5"/>
<dbReference type="Gene3D" id="2.130.10.10">
    <property type="entry name" value="YVTN repeat-like/Quinoprotein amine dehydrogenase"/>
    <property type="match status" value="1"/>
</dbReference>
<evidence type="ECO:0000256" key="6">
    <source>
        <dbReference type="SAM" id="MobiDB-lite"/>
    </source>
</evidence>
<comment type="subcellular location">
    <subcellularLocation>
        <location evidence="1">Nucleus</location>
    </subcellularLocation>
</comment>
<feature type="repeat" description="WD" evidence="5">
    <location>
        <begin position="315"/>
        <end position="347"/>
    </location>
</feature>
<dbReference type="PANTHER" id="PTHR19865">
    <property type="entry name" value="U3 SMALL NUCLEOLAR RNA INTERACTING PROTEIN 2"/>
    <property type="match status" value="1"/>
</dbReference>
<dbReference type="PRINTS" id="PR00320">
    <property type="entry name" value="GPROTEINBRPT"/>
</dbReference>
<keyword evidence="8" id="KW-1185">Reference proteome</keyword>